<feature type="region of interest" description="Disordered" evidence="1">
    <location>
        <begin position="30"/>
        <end position="59"/>
    </location>
</feature>
<protein>
    <submittedName>
        <fullName evidence="4">Metallophosphatase</fullName>
    </submittedName>
</protein>
<dbReference type="PROSITE" id="PS51257">
    <property type="entry name" value="PROKAR_LIPOPROTEIN"/>
    <property type="match status" value="1"/>
</dbReference>
<evidence type="ECO:0000256" key="1">
    <source>
        <dbReference type="SAM" id="MobiDB-lite"/>
    </source>
</evidence>
<evidence type="ECO:0000259" key="2">
    <source>
        <dbReference type="Pfam" id="PF09423"/>
    </source>
</evidence>
<dbReference type="Pfam" id="PF16655">
    <property type="entry name" value="PhoD_N"/>
    <property type="match status" value="1"/>
</dbReference>
<dbReference type="InterPro" id="IPR052900">
    <property type="entry name" value="Phospholipid_Metab_Enz"/>
</dbReference>
<name>A0A3A8NHX2_9BACT</name>
<dbReference type="PANTHER" id="PTHR43606:SF2">
    <property type="entry name" value="ALKALINE PHOSPHATASE FAMILY PROTEIN (AFU_ORTHOLOGUE AFUA_5G03860)"/>
    <property type="match status" value="1"/>
</dbReference>
<dbReference type="PANTHER" id="PTHR43606">
    <property type="entry name" value="PHOSPHATASE, PUTATIVE (AFU_ORTHOLOGUE AFUA_6G08710)-RELATED"/>
    <property type="match status" value="1"/>
</dbReference>
<sequence length="709" mass="77330">MPARGGAPVSQPLHRRTVLKCIVAVAASTASGCHDDDDGPPTEDRQRFPQSVASGDPRPDRVVLWTRAVDPANADADVELTLQVARSADFRTLVLERKGLRALAEDDHTLRVQVTNLAPRTVYFYRFVVDGQKHERFSSPVGRTRTAPSDDADVPARFVVANCQDFLGRYYNAWQRLLQLDEDLDCVVFLGDYIYETVLTDAGADPRSISFGDPGSALPLPTAAGGPRLAAQSVSNYRDIYRAIRSDPLLQQVHERYPFIVVWDDHEFSDDCWDAHANYTDGRMDEFEPERRRNAEQAFFEYQPLDVTAAPAGPVGVDSIPRYPDARIWRDLSFGRHLRLLVTDYRSYRPDHLIPEDAWPGAVVMDAAVLLSLGLTAAFAADTFAYVDIDAAQNAPQKVILRAAYVQLAVGAGLSLADAIARAEATVRGNVALAYANAVLTQAGAPPLDPTGKPRGIAFVHLGKTDLFSRLGARYVVIKDTFDIYAAWRFGVTGGASEDALGQAQEQWLLAAAREPGTWKVVVSSVSPTAMIWDLSNKADVPAQVRNRYAFDVDQWDGFPDRKRQLLEGLRTAANERVVFVAGDIHASFASVELGVAAVTAPAVSSSSIQEEAAGAVTAAGFPPGSAVYRYVVTEQEATLREGNPGIAFVDTDSHGFTVVEVGPEAVRAAYHLIPSSEVRTDYSARPEDLAARFTRRDFRITPGVISAV</sequence>
<gene>
    <name evidence="4" type="ORF">D7X12_13080</name>
</gene>
<dbReference type="Pfam" id="PF09423">
    <property type="entry name" value="PhoD"/>
    <property type="match status" value="2"/>
</dbReference>
<accession>A0A3A8NHX2</accession>
<comment type="caution">
    <text evidence="4">The sequence shown here is derived from an EMBL/GenBank/DDBJ whole genome shotgun (WGS) entry which is preliminary data.</text>
</comment>
<dbReference type="EMBL" id="RAWG01000065">
    <property type="protein sequence ID" value="RKH43553.1"/>
    <property type="molecule type" value="Genomic_DNA"/>
</dbReference>
<dbReference type="Proteomes" id="UP000273405">
    <property type="component" value="Unassembled WGS sequence"/>
</dbReference>
<evidence type="ECO:0000313" key="4">
    <source>
        <dbReference type="EMBL" id="RKH43553.1"/>
    </source>
</evidence>
<dbReference type="Gene3D" id="2.60.40.380">
    <property type="entry name" value="Purple acid phosphatase-like, N-terminal"/>
    <property type="match status" value="1"/>
</dbReference>
<dbReference type="InterPro" id="IPR032093">
    <property type="entry name" value="PhoD_N"/>
</dbReference>
<feature type="domain" description="PhoD-like phosphatase metallophosphatase" evidence="2">
    <location>
        <begin position="158"/>
        <end position="354"/>
    </location>
</feature>
<dbReference type="InterPro" id="IPR038607">
    <property type="entry name" value="PhoD-like_sf"/>
</dbReference>
<dbReference type="InterPro" id="IPR018946">
    <property type="entry name" value="PhoD-like_MPP"/>
</dbReference>
<feature type="domain" description="PhoD-like phosphatase metallophosphatase" evidence="2">
    <location>
        <begin position="496"/>
        <end position="670"/>
    </location>
</feature>
<evidence type="ECO:0000259" key="3">
    <source>
        <dbReference type="Pfam" id="PF16655"/>
    </source>
</evidence>
<feature type="domain" description="Phospholipase D N-terminal" evidence="3">
    <location>
        <begin position="51"/>
        <end position="146"/>
    </location>
</feature>
<dbReference type="AlphaFoldDB" id="A0A3A8NHX2"/>
<dbReference type="Gene3D" id="3.60.21.70">
    <property type="entry name" value="PhoD-like phosphatase"/>
    <property type="match status" value="1"/>
</dbReference>
<dbReference type="CDD" id="cd07389">
    <property type="entry name" value="MPP_PhoD"/>
    <property type="match status" value="1"/>
</dbReference>
<dbReference type="SUPFAM" id="SSF56300">
    <property type="entry name" value="Metallo-dependent phosphatases"/>
    <property type="match status" value="2"/>
</dbReference>
<organism evidence="4 5">
    <name type="scientific">Corallococcus sicarius</name>
    <dbReference type="NCBI Taxonomy" id="2316726"/>
    <lineage>
        <taxon>Bacteria</taxon>
        <taxon>Pseudomonadati</taxon>
        <taxon>Myxococcota</taxon>
        <taxon>Myxococcia</taxon>
        <taxon>Myxococcales</taxon>
        <taxon>Cystobacterineae</taxon>
        <taxon>Myxococcaceae</taxon>
        <taxon>Corallococcus</taxon>
    </lineage>
</organism>
<proteinExistence type="predicted"/>
<dbReference type="OrthoDB" id="327733at2"/>
<evidence type="ECO:0000313" key="5">
    <source>
        <dbReference type="Proteomes" id="UP000273405"/>
    </source>
</evidence>
<reference evidence="5" key="1">
    <citation type="submission" date="2018-09" db="EMBL/GenBank/DDBJ databases">
        <authorList>
            <person name="Livingstone P.G."/>
            <person name="Whitworth D.E."/>
        </authorList>
    </citation>
    <scope>NUCLEOTIDE SEQUENCE [LARGE SCALE GENOMIC DNA]</scope>
    <source>
        <strain evidence="5">CA040B</strain>
    </source>
</reference>
<keyword evidence="5" id="KW-1185">Reference proteome</keyword>
<dbReference type="InterPro" id="IPR029052">
    <property type="entry name" value="Metallo-depent_PP-like"/>
</dbReference>